<dbReference type="PANTHER" id="PTHR43806:SF11">
    <property type="entry name" value="CEREVISIN-RELATED"/>
    <property type="match status" value="1"/>
</dbReference>
<dbReference type="InterPro" id="IPR022398">
    <property type="entry name" value="Peptidase_S8_His-AS"/>
</dbReference>
<evidence type="ECO:0000256" key="1">
    <source>
        <dbReference type="ARBA" id="ARBA00011073"/>
    </source>
</evidence>
<accession>A0ABS0B5X7</accession>
<keyword evidence="3 5" id="KW-0378">Hydrolase</keyword>
<keyword evidence="2 5" id="KW-0645">Protease</keyword>
<feature type="active site" description="Charge relay system" evidence="5">
    <location>
        <position position="177"/>
    </location>
</feature>
<feature type="domain" description="Peptidase S8/S53" evidence="7">
    <location>
        <begin position="168"/>
        <end position="385"/>
    </location>
</feature>
<evidence type="ECO:0000259" key="7">
    <source>
        <dbReference type="Pfam" id="PF00082"/>
    </source>
</evidence>
<feature type="signal peptide" evidence="6">
    <location>
        <begin position="1"/>
        <end position="21"/>
    </location>
</feature>
<comment type="caution">
    <text evidence="8">The sequence shown here is derived from an EMBL/GenBank/DDBJ whole genome shotgun (WGS) entry which is preliminary data.</text>
</comment>
<evidence type="ECO:0000256" key="2">
    <source>
        <dbReference type="ARBA" id="ARBA00022670"/>
    </source>
</evidence>
<evidence type="ECO:0000313" key="9">
    <source>
        <dbReference type="Proteomes" id="UP001429984"/>
    </source>
</evidence>
<protein>
    <submittedName>
        <fullName evidence="8">S8 family serine peptidase</fullName>
    </submittedName>
</protein>
<dbReference type="Pfam" id="PF00082">
    <property type="entry name" value="Peptidase_S8"/>
    <property type="match status" value="1"/>
</dbReference>
<feature type="chain" id="PRO_5047013969" evidence="6">
    <location>
        <begin position="22"/>
        <end position="429"/>
    </location>
</feature>
<evidence type="ECO:0000256" key="6">
    <source>
        <dbReference type="SAM" id="SignalP"/>
    </source>
</evidence>
<organism evidence="8 9">
    <name type="scientific">Lysobacter niastensis</name>
    <dbReference type="NCBI Taxonomy" id="380629"/>
    <lineage>
        <taxon>Bacteria</taxon>
        <taxon>Pseudomonadati</taxon>
        <taxon>Pseudomonadota</taxon>
        <taxon>Gammaproteobacteria</taxon>
        <taxon>Lysobacterales</taxon>
        <taxon>Lysobacteraceae</taxon>
        <taxon>Lysobacter</taxon>
    </lineage>
</organism>
<reference evidence="8 9" key="1">
    <citation type="submission" date="2020-11" db="EMBL/GenBank/DDBJ databases">
        <title>Draft Genome Sequence and Secondary Metabolite Biosynthetic Potential of the Lysobacter niastensis Type strain DSM 18481.</title>
        <authorList>
            <person name="Turrini P."/>
            <person name="Artuso I."/>
            <person name="Tescari M."/>
            <person name="Lugli G.A."/>
            <person name="Frangipani E."/>
            <person name="Ventura M."/>
            <person name="Visca P."/>
        </authorList>
    </citation>
    <scope>NUCLEOTIDE SEQUENCE [LARGE SCALE GENOMIC DNA]</scope>
    <source>
        <strain evidence="8 9">DSM 18481</strain>
    </source>
</reference>
<feature type="active site" description="Charge relay system" evidence="5">
    <location>
        <position position="208"/>
    </location>
</feature>
<evidence type="ECO:0000256" key="4">
    <source>
        <dbReference type="ARBA" id="ARBA00022825"/>
    </source>
</evidence>
<proteinExistence type="inferred from homology"/>
<dbReference type="InterPro" id="IPR015500">
    <property type="entry name" value="Peptidase_S8_subtilisin-rel"/>
</dbReference>
<dbReference type="SUPFAM" id="SSF52743">
    <property type="entry name" value="Subtilisin-like"/>
    <property type="match status" value="1"/>
</dbReference>
<dbReference type="InterPro" id="IPR036852">
    <property type="entry name" value="Peptidase_S8/S53_dom_sf"/>
</dbReference>
<dbReference type="PROSITE" id="PS51892">
    <property type="entry name" value="SUBTILASE"/>
    <property type="match status" value="1"/>
</dbReference>
<dbReference type="InterPro" id="IPR050131">
    <property type="entry name" value="Peptidase_S8_subtilisin-like"/>
</dbReference>
<comment type="similarity">
    <text evidence="1 5">Belongs to the peptidase S8 family.</text>
</comment>
<dbReference type="Proteomes" id="UP001429984">
    <property type="component" value="Unassembled WGS sequence"/>
</dbReference>
<evidence type="ECO:0000256" key="3">
    <source>
        <dbReference type="ARBA" id="ARBA00022801"/>
    </source>
</evidence>
<sequence>MISRSLLLSLALLFPGAGVMATPPDAVASQAVADAPAAAGEVADRQILLMLRAPPAHYRPDAGYSGQYLAAPDRQSQRRIARILAREHGLRLVDDWPMPSLGLACFVLEAASPDTRDQAVSELSDDPRVESVQRMNLFRVLGTSDPLAPVQPATTRWHLRELHAVATGRSVTVAELDTGVDVAHPDLHGQVALARDFVDGATPPAETHGTQVAGIIVARAGDGIGIAGIAPDARLLALRACWQGSSGASHCSSFTLAKALQFALQSRAQVFNLSLSGPSDRLLARLIDVALDEGVIVVGAVDTLAKDGGFPADHEGVIAVAAPGQAGNAADVLLAPAKGIPAPTPGGGWSMVSGSSFAAAQVSGLVALLRELSPGLPTPQLRAALGAPGLGSPPRRPVPVDACAAVVRVAGRCACDCAAAQTLHRMPRR</sequence>
<dbReference type="Gene3D" id="3.40.50.200">
    <property type="entry name" value="Peptidase S8/S53 domain"/>
    <property type="match status" value="1"/>
</dbReference>
<feature type="active site" description="Charge relay system" evidence="5">
    <location>
        <position position="356"/>
    </location>
</feature>
<dbReference type="PANTHER" id="PTHR43806">
    <property type="entry name" value="PEPTIDASE S8"/>
    <property type="match status" value="1"/>
</dbReference>
<dbReference type="PROSITE" id="PS00137">
    <property type="entry name" value="SUBTILASE_HIS"/>
    <property type="match status" value="1"/>
</dbReference>
<name>A0ABS0B5X7_9GAMM</name>
<keyword evidence="4 5" id="KW-0720">Serine protease</keyword>
<gene>
    <name evidence="8" type="ORF">IU514_08995</name>
</gene>
<dbReference type="InterPro" id="IPR000209">
    <property type="entry name" value="Peptidase_S8/S53_dom"/>
</dbReference>
<evidence type="ECO:0000256" key="5">
    <source>
        <dbReference type="PROSITE-ProRule" id="PRU01240"/>
    </source>
</evidence>
<evidence type="ECO:0000313" key="8">
    <source>
        <dbReference type="EMBL" id="MBF6024167.1"/>
    </source>
</evidence>
<keyword evidence="6" id="KW-0732">Signal</keyword>
<dbReference type="PRINTS" id="PR00723">
    <property type="entry name" value="SUBTILISIN"/>
</dbReference>
<dbReference type="EMBL" id="JADLZT010000004">
    <property type="protein sequence ID" value="MBF6024167.1"/>
    <property type="molecule type" value="Genomic_DNA"/>
</dbReference>
<keyword evidence="9" id="KW-1185">Reference proteome</keyword>
<dbReference type="RefSeq" id="WP_194930754.1">
    <property type="nucleotide sequence ID" value="NZ_JADLZT010000004.1"/>
</dbReference>